<accession>A0A2P2MLZ9</accession>
<evidence type="ECO:0000313" key="1">
    <source>
        <dbReference type="EMBL" id="MBX31239.1"/>
    </source>
</evidence>
<dbReference type="EMBL" id="GGEC01050755">
    <property type="protein sequence ID" value="MBX31239.1"/>
    <property type="molecule type" value="Transcribed_RNA"/>
</dbReference>
<reference evidence="1" key="1">
    <citation type="submission" date="2018-02" db="EMBL/GenBank/DDBJ databases">
        <title>Rhizophora mucronata_Transcriptome.</title>
        <authorList>
            <person name="Meera S.P."/>
            <person name="Sreeshan A."/>
            <person name="Augustine A."/>
        </authorList>
    </citation>
    <scope>NUCLEOTIDE SEQUENCE</scope>
    <source>
        <tissue evidence="1">Leaf</tissue>
    </source>
</reference>
<dbReference type="AlphaFoldDB" id="A0A2P2MLZ9"/>
<sequence>MMKKEAKKREKGVIQMSNQKMKMDRITTIKLPRWKILRKSIGIFVIKS</sequence>
<organism evidence="1">
    <name type="scientific">Rhizophora mucronata</name>
    <name type="common">Asiatic mangrove</name>
    <dbReference type="NCBI Taxonomy" id="61149"/>
    <lineage>
        <taxon>Eukaryota</taxon>
        <taxon>Viridiplantae</taxon>
        <taxon>Streptophyta</taxon>
        <taxon>Embryophyta</taxon>
        <taxon>Tracheophyta</taxon>
        <taxon>Spermatophyta</taxon>
        <taxon>Magnoliopsida</taxon>
        <taxon>eudicotyledons</taxon>
        <taxon>Gunneridae</taxon>
        <taxon>Pentapetalae</taxon>
        <taxon>rosids</taxon>
        <taxon>fabids</taxon>
        <taxon>Malpighiales</taxon>
        <taxon>Rhizophoraceae</taxon>
        <taxon>Rhizophora</taxon>
    </lineage>
</organism>
<name>A0A2P2MLZ9_RHIMU</name>
<proteinExistence type="predicted"/>
<protein>
    <submittedName>
        <fullName evidence="1">Uncharacterized protein MANES_01G272000</fullName>
    </submittedName>
</protein>